<comment type="caution">
    <text evidence="2">The sequence shown here is derived from an EMBL/GenBank/DDBJ whole genome shotgun (WGS) entry which is preliminary data.</text>
</comment>
<sequence>MKKIMAMMLVLTMMVTALAVPASAASGASNVFNVRLSSDYSKVNTGNNNGAKMISHRWDDKYGVIKLYTRFDLPFISLGNGDELTYKITGSIKEGATIQLAYAGRTVNAKIHTYNGGTHFGNITKIDGIGGGYYLRYN</sequence>
<keyword evidence="1" id="KW-0732">Signal</keyword>
<dbReference type="RefSeq" id="WP_087016975.1">
    <property type="nucleotide sequence ID" value="NZ_NHOC01000001.1"/>
</dbReference>
<evidence type="ECO:0000256" key="1">
    <source>
        <dbReference type="SAM" id="SignalP"/>
    </source>
</evidence>
<reference evidence="2 3" key="1">
    <citation type="submission" date="2017-05" db="EMBL/GenBank/DDBJ databases">
        <title>Butyricicoccus porcorum sp. nov. a butyrate-producing bacterium from the swine intestinal tract.</title>
        <authorList>
            <person name="Trachsel J."/>
            <person name="Humphrey S."/>
            <person name="Allen H.K."/>
        </authorList>
    </citation>
    <scope>NUCLEOTIDE SEQUENCE [LARGE SCALE GENOMIC DNA]</scope>
    <source>
        <strain evidence="2">BB10</strain>
    </source>
</reference>
<evidence type="ECO:0000313" key="3">
    <source>
        <dbReference type="Proteomes" id="UP000194903"/>
    </source>
</evidence>
<proteinExistence type="predicted"/>
<name>A0A252F7Z0_9FIRM</name>
<keyword evidence="3" id="KW-1185">Reference proteome</keyword>
<protein>
    <recommendedName>
        <fullName evidence="4">DUF5626 domain-containing protein</fullName>
    </recommendedName>
</protein>
<accession>A0A252F7Z0</accession>
<evidence type="ECO:0008006" key="4">
    <source>
        <dbReference type="Google" id="ProtNLM"/>
    </source>
</evidence>
<dbReference type="EMBL" id="NHOC01000001">
    <property type="protein sequence ID" value="OUM21891.1"/>
    <property type="molecule type" value="Genomic_DNA"/>
</dbReference>
<evidence type="ECO:0000313" key="2">
    <source>
        <dbReference type="EMBL" id="OUM21891.1"/>
    </source>
</evidence>
<dbReference type="AlphaFoldDB" id="A0A252F7Z0"/>
<feature type="signal peptide" evidence="1">
    <location>
        <begin position="1"/>
        <end position="24"/>
    </location>
</feature>
<organism evidence="2 3">
    <name type="scientific">Butyricicoccus porcorum</name>
    <dbReference type="NCBI Taxonomy" id="1945634"/>
    <lineage>
        <taxon>Bacteria</taxon>
        <taxon>Bacillati</taxon>
        <taxon>Bacillota</taxon>
        <taxon>Clostridia</taxon>
        <taxon>Eubacteriales</taxon>
        <taxon>Butyricicoccaceae</taxon>
        <taxon>Butyricicoccus</taxon>
    </lineage>
</organism>
<gene>
    <name evidence="2" type="ORF">CBW42_01345</name>
</gene>
<dbReference type="Proteomes" id="UP000194903">
    <property type="component" value="Unassembled WGS sequence"/>
</dbReference>
<feature type="chain" id="PRO_5012445511" description="DUF5626 domain-containing protein" evidence="1">
    <location>
        <begin position="25"/>
        <end position="138"/>
    </location>
</feature>